<dbReference type="EMBL" id="CP114196">
    <property type="protein sequence ID" value="WAT93722.1"/>
    <property type="molecule type" value="Genomic_DNA"/>
</dbReference>
<reference evidence="4" key="1">
    <citation type="submission" date="2022-12" db="EMBL/GenBank/DDBJ databases">
        <title>Vibrio parahaemolyticus become highly virulent by producing novel Tc toxins.</title>
        <authorList>
            <person name="Yang F."/>
            <person name="You Y."/>
            <person name="Lai Q."/>
            <person name="Xu L."/>
            <person name="Li F."/>
        </authorList>
    </citation>
    <scope>NUCLEOTIDE SEQUENCE</scope>
    <source>
        <strain evidence="4">Vp-HL-202005</strain>
        <plasmid evidence="4">pHLA</plasmid>
    </source>
</reference>
<dbReference type="InterPro" id="IPR029001">
    <property type="entry name" value="ITPase-like_fam"/>
</dbReference>
<dbReference type="RefSeq" id="WP_083135935.1">
    <property type="nucleotide sequence ID" value="NZ_CP033141.1"/>
</dbReference>
<dbReference type="Gene3D" id="3.90.950.10">
    <property type="match status" value="1"/>
</dbReference>
<dbReference type="Proteomes" id="UP001156560">
    <property type="component" value="Plasmid pHLA"/>
</dbReference>
<dbReference type="GO" id="GO:0009117">
    <property type="term" value="P:nucleotide metabolic process"/>
    <property type="evidence" value="ECO:0007669"/>
    <property type="project" value="UniProtKB-KW"/>
</dbReference>
<geneLocation type="plasmid" evidence="4 5">
    <name>pHLA</name>
</geneLocation>
<evidence type="ECO:0000313" key="5">
    <source>
        <dbReference type="Proteomes" id="UP001156560"/>
    </source>
</evidence>
<proteinExistence type="inferred from homology"/>
<protein>
    <submittedName>
        <fullName evidence="4">Non-canonical purine NTP pyrophosphatase</fullName>
    </submittedName>
</protein>
<comment type="similarity">
    <text evidence="1">Belongs to the HAM1 NTPase family.</text>
</comment>
<dbReference type="Pfam" id="PF01725">
    <property type="entry name" value="Ham1p_like"/>
    <property type="match status" value="1"/>
</dbReference>
<dbReference type="InterPro" id="IPR002637">
    <property type="entry name" value="RdgB/HAM1"/>
</dbReference>
<keyword evidence="2" id="KW-0378">Hydrolase</keyword>
<dbReference type="GO" id="GO:0009143">
    <property type="term" value="P:nucleoside triphosphate catabolic process"/>
    <property type="evidence" value="ECO:0007669"/>
    <property type="project" value="InterPro"/>
</dbReference>
<gene>
    <name evidence="4" type="ORF">O1Q84_25715</name>
</gene>
<dbReference type="GO" id="GO:0047429">
    <property type="term" value="F:nucleoside triphosphate diphosphatase activity"/>
    <property type="evidence" value="ECO:0007669"/>
    <property type="project" value="InterPro"/>
</dbReference>
<keyword evidence="4" id="KW-0614">Plasmid</keyword>
<dbReference type="AlphaFoldDB" id="A0AA47JMU3"/>
<dbReference type="GO" id="GO:0005737">
    <property type="term" value="C:cytoplasm"/>
    <property type="evidence" value="ECO:0007669"/>
    <property type="project" value="TreeGrafter"/>
</dbReference>
<name>A0AA47JMU3_VIBPH</name>
<evidence type="ECO:0000313" key="4">
    <source>
        <dbReference type="EMBL" id="WAT93722.1"/>
    </source>
</evidence>
<evidence type="ECO:0000256" key="3">
    <source>
        <dbReference type="ARBA" id="ARBA00023080"/>
    </source>
</evidence>
<dbReference type="PANTHER" id="PTHR11067:SF9">
    <property type="entry name" value="INOSINE TRIPHOSPHATE PYROPHOSPHATASE"/>
    <property type="match status" value="1"/>
</dbReference>
<keyword evidence="3" id="KW-0546">Nucleotide metabolism</keyword>
<accession>A0AA47JMU3</accession>
<dbReference type="SUPFAM" id="SSF52972">
    <property type="entry name" value="ITPase-like"/>
    <property type="match status" value="1"/>
</dbReference>
<evidence type="ECO:0000256" key="2">
    <source>
        <dbReference type="ARBA" id="ARBA00022801"/>
    </source>
</evidence>
<evidence type="ECO:0000256" key="1">
    <source>
        <dbReference type="ARBA" id="ARBA00008023"/>
    </source>
</evidence>
<sequence>MKLRFITKNDHKVDEVNKLLEGIGVDVVAAKHSINEIQTDDVDLLVKDKLLKAFKIVGRPVFVEHTGLYIDNLNEFPGGLTQIFWDKLEADKFSTLFGTGDNTKVIAKTIIGYCDSMKIHTFKGEIRGTIAPEPKGDRSFQWDCIFIPDGESLTFSEMGDKKNEISMRKLAFDKFKEFLKQGKD</sequence>
<organism evidence="4 5">
    <name type="scientific">Vibrio parahaemolyticus</name>
    <dbReference type="NCBI Taxonomy" id="670"/>
    <lineage>
        <taxon>Bacteria</taxon>
        <taxon>Pseudomonadati</taxon>
        <taxon>Pseudomonadota</taxon>
        <taxon>Gammaproteobacteria</taxon>
        <taxon>Vibrionales</taxon>
        <taxon>Vibrionaceae</taxon>
        <taxon>Vibrio</taxon>
    </lineage>
</organism>
<dbReference type="PANTHER" id="PTHR11067">
    <property type="entry name" value="INOSINE TRIPHOSPHATE PYROPHOSPHATASE/HAM1 PROTEIN"/>
    <property type="match status" value="1"/>
</dbReference>